<keyword evidence="3" id="KW-1185">Reference proteome</keyword>
<gene>
    <name evidence="2" type="ORF">VPR_141</name>
</gene>
<dbReference type="EMBL" id="MG603697">
    <property type="protein sequence ID" value="AUG88505.1"/>
    <property type="molecule type" value="Genomic_DNA"/>
</dbReference>
<feature type="region of interest" description="Disordered" evidence="1">
    <location>
        <begin position="215"/>
        <end position="260"/>
    </location>
</feature>
<evidence type="ECO:0000313" key="3">
    <source>
        <dbReference type="Proteomes" id="UP000240283"/>
    </source>
</evidence>
<proteinExistence type="predicted"/>
<accession>A0A2H5BQB2</accession>
<reference evidence="2 3" key="1">
    <citation type="submission" date="2017-12" db="EMBL/GenBank/DDBJ databases">
        <title>Genomic analysis of a novel phage Vp_R1 lytic to Vibrio parahaemolyticus.</title>
        <authorList>
            <person name="Ren H."/>
            <person name="Li Z."/>
        </authorList>
    </citation>
    <scope>NUCLEOTIDE SEQUENCE [LARGE SCALE GENOMIC DNA]</scope>
</reference>
<evidence type="ECO:0000313" key="2">
    <source>
        <dbReference type="EMBL" id="AUG88505.1"/>
    </source>
</evidence>
<feature type="compositionally biased region" description="Polar residues" evidence="1">
    <location>
        <begin position="226"/>
        <end position="248"/>
    </location>
</feature>
<evidence type="ECO:0000256" key="1">
    <source>
        <dbReference type="SAM" id="MobiDB-lite"/>
    </source>
</evidence>
<organism evidence="2 3">
    <name type="scientific">Vibrio phage Vp_R1</name>
    <dbReference type="NCBI Taxonomy" id="2059867"/>
    <lineage>
        <taxon>Viruses</taxon>
        <taxon>Duplodnaviria</taxon>
        <taxon>Heunggongvirae</taxon>
        <taxon>Uroviricota</taxon>
        <taxon>Caudoviricetes</taxon>
        <taxon>Grimontviridae</taxon>
        <taxon>Dalianvirus</taxon>
        <taxon>Dalianvirus R1</taxon>
    </lineage>
</organism>
<protein>
    <submittedName>
        <fullName evidence="2">Uncharacterized protein</fullName>
    </submittedName>
</protein>
<name>A0A2H5BQB2_9CAUD</name>
<dbReference type="Proteomes" id="UP000240283">
    <property type="component" value="Segment"/>
</dbReference>
<sequence length="260" mass="28269">MSTIPSNTSRKKTEYNYDIIPDGDYPARLVRFVGLGIQDQPDFQGQPKQPAFKASFAFELIGMDATGTIKKFDAAGELESEEAMEPKPSCQFGDYYLFPGAQRGKVFDLCKVLDPSITKVPGELSWFENQLDQIVSVTVGHYVVKNGPNKGRIRNTIRGISAVPGMFKSQVGPARSDQLFFEPYADTPQLFAAYSNLYGFQRTILSEAHDAANIPFAGKDPAENGVNGQNGEPESQPTSTGGSGNSAPQGGADYDDDMPF</sequence>